<dbReference type="Pfam" id="PF01336">
    <property type="entry name" value="tRNA_anti-codon"/>
    <property type="match status" value="1"/>
</dbReference>
<dbReference type="NCBIfam" id="NF003037">
    <property type="entry name" value="PRK03932.1"/>
    <property type="match status" value="1"/>
</dbReference>
<evidence type="ECO:0000259" key="9">
    <source>
        <dbReference type="PROSITE" id="PS50862"/>
    </source>
</evidence>
<dbReference type="InterPro" id="IPR002312">
    <property type="entry name" value="Asp/Asn-tRNA-synth_IIb"/>
</dbReference>
<evidence type="ECO:0000256" key="2">
    <source>
        <dbReference type="ARBA" id="ARBA00022490"/>
    </source>
</evidence>
<dbReference type="GO" id="GO:0004816">
    <property type="term" value="F:asparagine-tRNA ligase activity"/>
    <property type="evidence" value="ECO:0007669"/>
    <property type="project" value="UniProtKB-UniRule"/>
</dbReference>
<reference evidence="10 11" key="1">
    <citation type="submission" date="2016-10" db="EMBL/GenBank/DDBJ databases">
        <authorList>
            <person name="de Groot N.N."/>
        </authorList>
    </citation>
    <scope>NUCLEOTIDE SEQUENCE [LARGE SCALE GENOMIC DNA]</scope>
    <source>
        <strain evidence="10 11">ATCC 29281</strain>
    </source>
</reference>
<dbReference type="PANTHER" id="PTHR22594">
    <property type="entry name" value="ASPARTYL/LYSYL-TRNA SYNTHETASE"/>
    <property type="match status" value="1"/>
</dbReference>
<evidence type="ECO:0000256" key="8">
    <source>
        <dbReference type="HAMAP-Rule" id="MF_00534"/>
    </source>
</evidence>
<comment type="subcellular location">
    <subcellularLocation>
        <location evidence="8">Cytoplasm</location>
    </subcellularLocation>
</comment>
<dbReference type="EMBL" id="FNQS01000002">
    <property type="protein sequence ID" value="SEA11726.1"/>
    <property type="molecule type" value="Genomic_DNA"/>
</dbReference>
<dbReference type="RefSeq" id="WP_074728033.1">
    <property type="nucleotide sequence ID" value="NZ_FNQS01000002.1"/>
</dbReference>
<protein>
    <recommendedName>
        <fullName evidence="8">Asparagine--tRNA ligase</fullName>
        <ecNumber evidence="8">6.1.1.22</ecNumber>
    </recommendedName>
    <alternativeName>
        <fullName evidence="8">Asparaginyl-tRNA synthetase</fullName>
        <shortName evidence="8">AsnRS</shortName>
    </alternativeName>
</protein>
<evidence type="ECO:0000313" key="10">
    <source>
        <dbReference type="EMBL" id="SEA11726.1"/>
    </source>
</evidence>
<keyword evidence="7 8" id="KW-0030">Aminoacyl-tRNA synthetase</keyword>
<dbReference type="GO" id="GO:0006421">
    <property type="term" value="P:asparaginyl-tRNA aminoacylation"/>
    <property type="evidence" value="ECO:0007669"/>
    <property type="project" value="UniProtKB-UniRule"/>
</dbReference>
<comment type="similarity">
    <text evidence="1 8">Belongs to the class-II aminoacyl-tRNA synthetase family.</text>
</comment>
<comment type="subunit">
    <text evidence="8">Homodimer.</text>
</comment>
<evidence type="ECO:0000256" key="5">
    <source>
        <dbReference type="ARBA" id="ARBA00022840"/>
    </source>
</evidence>
<dbReference type="GO" id="GO:0003676">
    <property type="term" value="F:nucleic acid binding"/>
    <property type="evidence" value="ECO:0007669"/>
    <property type="project" value="InterPro"/>
</dbReference>
<accession>A0A1H3YJG0</accession>
<dbReference type="CDD" id="cd04318">
    <property type="entry name" value="EcAsnRS_like_N"/>
    <property type="match status" value="1"/>
</dbReference>
<dbReference type="GO" id="GO:0005737">
    <property type="term" value="C:cytoplasm"/>
    <property type="evidence" value="ECO:0007669"/>
    <property type="project" value="UniProtKB-SubCell"/>
</dbReference>
<feature type="domain" description="Aminoacyl-transfer RNA synthetases class-II family profile" evidence="9">
    <location>
        <begin position="139"/>
        <end position="456"/>
    </location>
</feature>
<dbReference type="GeneID" id="97763932"/>
<name>A0A1H3YJG0_9GAMM</name>
<dbReference type="eggNOG" id="COG0017">
    <property type="taxonomic scope" value="Bacteria"/>
</dbReference>
<evidence type="ECO:0000313" key="11">
    <source>
        <dbReference type="Proteomes" id="UP000187280"/>
    </source>
</evidence>
<dbReference type="InterPro" id="IPR004365">
    <property type="entry name" value="NA-bd_OB_tRNA"/>
</dbReference>
<keyword evidence="6 8" id="KW-0648">Protein biosynthesis</keyword>
<dbReference type="Pfam" id="PF00152">
    <property type="entry name" value="tRNA-synt_2"/>
    <property type="match status" value="1"/>
</dbReference>
<dbReference type="PROSITE" id="PS50862">
    <property type="entry name" value="AA_TRNA_LIGASE_II"/>
    <property type="match status" value="1"/>
</dbReference>
<keyword evidence="3 8" id="KW-0436">Ligase</keyword>
<dbReference type="InterPro" id="IPR004522">
    <property type="entry name" value="Asn-tRNA-ligase"/>
</dbReference>
<dbReference type="SUPFAM" id="SSF50249">
    <property type="entry name" value="Nucleic acid-binding proteins"/>
    <property type="match status" value="1"/>
</dbReference>
<dbReference type="Proteomes" id="UP000187280">
    <property type="component" value="Unassembled WGS sequence"/>
</dbReference>
<dbReference type="Gene3D" id="3.30.930.10">
    <property type="entry name" value="Bira Bifunctional Protein, Domain 2"/>
    <property type="match status" value="1"/>
</dbReference>
<dbReference type="PANTHER" id="PTHR22594:SF34">
    <property type="entry name" value="ASPARAGINE--TRNA LIGASE, MITOCHONDRIAL-RELATED"/>
    <property type="match status" value="1"/>
</dbReference>
<dbReference type="FunFam" id="3.30.930.10:FF:000016">
    <property type="entry name" value="Asparagine--tRNA ligase"/>
    <property type="match status" value="1"/>
</dbReference>
<evidence type="ECO:0000256" key="3">
    <source>
        <dbReference type="ARBA" id="ARBA00022598"/>
    </source>
</evidence>
<gene>
    <name evidence="8" type="primary">asnS</name>
    <name evidence="10" type="ORF">SAMN02982996_01017</name>
</gene>
<evidence type="ECO:0000256" key="6">
    <source>
        <dbReference type="ARBA" id="ARBA00022917"/>
    </source>
</evidence>
<dbReference type="InterPro" id="IPR012340">
    <property type="entry name" value="NA-bd_OB-fold"/>
</dbReference>
<organism evidence="10 11">
    <name type="scientific">Lonsdalea quercina</name>
    <dbReference type="NCBI Taxonomy" id="71657"/>
    <lineage>
        <taxon>Bacteria</taxon>
        <taxon>Pseudomonadati</taxon>
        <taxon>Pseudomonadota</taxon>
        <taxon>Gammaproteobacteria</taxon>
        <taxon>Enterobacterales</taxon>
        <taxon>Pectobacteriaceae</taxon>
        <taxon>Lonsdalea</taxon>
    </lineage>
</organism>
<dbReference type="EC" id="6.1.1.22" evidence="8"/>
<evidence type="ECO:0000256" key="1">
    <source>
        <dbReference type="ARBA" id="ARBA00008226"/>
    </source>
</evidence>
<dbReference type="AlphaFoldDB" id="A0A1H3YJG0"/>
<keyword evidence="2 8" id="KW-0963">Cytoplasm</keyword>
<dbReference type="CDD" id="cd00776">
    <property type="entry name" value="AsxRS_core"/>
    <property type="match status" value="1"/>
</dbReference>
<dbReference type="PRINTS" id="PR01042">
    <property type="entry name" value="TRNASYNTHASP"/>
</dbReference>
<dbReference type="GO" id="GO:0005524">
    <property type="term" value="F:ATP binding"/>
    <property type="evidence" value="ECO:0007669"/>
    <property type="project" value="UniProtKB-UniRule"/>
</dbReference>
<dbReference type="SUPFAM" id="SSF55681">
    <property type="entry name" value="Class II aaRS and biotin synthetases"/>
    <property type="match status" value="1"/>
</dbReference>
<evidence type="ECO:0000256" key="7">
    <source>
        <dbReference type="ARBA" id="ARBA00023146"/>
    </source>
</evidence>
<keyword evidence="5 8" id="KW-0067">ATP-binding</keyword>
<keyword evidence="4 8" id="KW-0547">Nucleotide-binding</keyword>
<proteinExistence type="inferred from homology"/>
<dbReference type="InterPro" id="IPR006195">
    <property type="entry name" value="aa-tRNA-synth_II"/>
</dbReference>
<dbReference type="NCBIfam" id="TIGR00457">
    <property type="entry name" value="asnS"/>
    <property type="match status" value="1"/>
</dbReference>
<comment type="catalytic activity">
    <reaction evidence="8">
        <text>tRNA(Asn) + L-asparagine + ATP = L-asparaginyl-tRNA(Asn) + AMP + diphosphate + H(+)</text>
        <dbReference type="Rhea" id="RHEA:11180"/>
        <dbReference type="Rhea" id="RHEA-COMP:9659"/>
        <dbReference type="Rhea" id="RHEA-COMP:9674"/>
        <dbReference type="ChEBI" id="CHEBI:15378"/>
        <dbReference type="ChEBI" id="CHEBI:30616"/>
        <dbReference type="ChEBI" id="CHEBI:33019"/>
        <dbReference type="ChEBI" id="CHEBI:58048"/>
        <dbReference type="ChEBI" id="CHEBI:78442"/>
        <dbReference type="ChEBI" id="CHEBI:78515"/>
        <dbReference type="ChEBI" id="CHEBI:456215"/>
        <dbReference type="EC" id="6.1.1.22"/>
    </reaction>
</comment>
<dbReference type="Gene3D" id="2.40.50.140">
    <property type="entry name" value="Nucleic acid-binding proteins"/>
    <property type="match status" value="1"/>
</dbReference>
<dbReference type="HAMAP" id="MF_00534">
    <property type="entry name" value="Asn_tRNA_synth"/>
    <property type="match status" value="1"/>
</dbReference>
<dbReference type="InterPro" id="IPR045864">
    <property type="entry name" value="aa-tRNA-synth_II/BPL/LPL"/>
</dbReference>
<keyword evidence="11" id="KW-1185">Reference proteome</keyword>
<dbReference type="STRING" id="71657.SAMN02982996_01017"/>
<evidence type="ECO:0000256" key="4">
    <source>
        <dbReference type="ARBA" id="ARBA00022741"/>
    </source>
</evidence>
<sequence length="466" mass="52360">MSVVPVVDVLQGRVAVDSEVTVRGWVRTRRDSKAGISFIAVYDGSCFDSLQAVVNNNLDNYQSDVLRLTTGCSVSITGNVVPSPGQGQSFELQATDVSVVGWVDDPDTYPMAAKRHSIEYLREVAHLRPRTNLIGAVARVRNTLAQATHRFFHQQGFNWVSTPLITASDTEGAGEMFRVSTLDLENLPRTEEGKVDFNEDFFGKEAFLTVSGQLNGEAYACALSKIYTFGPTFRAENSNTSRHLAEFWMIEPEVAFADLEDTAKLAEDLLKFVFKAVLEERADDMAFFAQRVDKEALTRLEKFIHADFSQVDYTDAITILENCGEKFENPVSWGIDLSSEHERYLAEKHFKAPVVVKNYPKDIKAFYMRMNDDGKTVAAMDVLAPGIGEIIGGSQREERLDHLDRRLEEMGLNKEDYGWYRDLRRYGTVPHSGFGLGFERLVAYVTGVQNVRDVIPFPRTPRNASF</sequence>
<dbReference type="InterPro" id="IPR004364">
    <property type="entry name" value="Aa-tRNA-synt_II"/>
</dbReference>